<gene>
    <name evidence="1" type="ORF">GCM10007207_29240</name>
</gene>
<name>A0ABQ1MSA1_9PROT</name>
<evidence type="ECO:0000313" key="1">
    <source>
        <dbReference type="EMBL" id="GGC42090.1"/>
    </source>
</evidence>
<accession>A0ABQ1MSA1</accession>
<reference evidence="2" key="1">
    <citation type="journal article" date="2019" name="Int. J. Syst. Evol. Microbiol.">
        <title>The Global Catalogue of Microorganisms (GCM) 10K type strain sequencing project: providing services to taxonomists for standard genome sequencing and annotation.</title>
        <authorList>
            <consortium name="The Broad Institute Genomics Platform"/>
            <consortium name="The Broad Institute Genome Sequencing Center for Infectious Disease"/>
            <person name="Wu L."/>
            <person name="Ma J."/>
        </authorList>
    </citation>
    <scope>NUCLEOTIDE SEQUENCE [LARGE SCALE GENOMIC DNA]</scope>
    <source>
        <strain evidence="2">CCM 7132</strain>
    </source>
</reference>
<protein>
    <submittedName>
        <fullName evidence="1">Uncharacterized protein</fullName>
    </submittedName>
</protein>
<keyword evidence="2" id="KW-1185">Reference proteome</keyword>
<evidence type="ECO:0000313" key="2">
    <source>
        <dbReference type="Proteomes" id="UP000637769"/>
    </source>
</evidence>
<dbReference type="EMBL" id="BMCH01000012">
    <property type="protein sequence ID" value="GGC42090.1"/>
    <property type="molecule type" value="Genomic_DNA"/>
</dbReference>
<organism evidence="1 2">
    <name type="scientific">Asaia siamensis</name>
    <dbReference type="NCBI Taxonomy" id="110479"/>
    <lineage>
        <taxon>Bacteria</taxon>
        <taxon>Pseudomonadati</taxon>
        <taxon>Pseudomonadota</taxon>
        <taxon>Alphaproteobacteria</taxon>
        <taxon>Acetobacterales</taxon>
        <taxon>Acetobacteraceae</taxon>
        <taxon>Asaia</taxon>
    </lineage>
</organism>
<proteinExistence type="predicted"/>
<sequence>MKFQCRIGIISPQYYIPIRLDLGKDGRALFIKITTQKGIVLKYMRGALILRNRPPESDMCEP</sequence>
<dbReference type="Proteomes" id="UP000637769">
    <property type="component" value="Unassembled WGS sequence"/>
</dbReference>
<comment type="caution">
    <text evidence="1">The sequence shown here is derived from an EMBL/GenBank/DDBJ whole genome shotgun (WGS) entry which is preliminary data.</text>
</comment>